<keyword evidence="8" id="KW-1185">Reference proteome</keyword>
<evidence type="ECO:0000256" key="4">
    <source>
        <dbReference type="ARBA" id="ARBA00023002"/>
    </source>
</evidence>
<comment type="cofactor">
    <cofactor evidence="1">
        <name>FAD</name>
        <dbReference type="ChEBI" id="CHEBI:57692"/>
    </cofactor>
</comment>
<evidence type="ECO:0000256" key="2">
    <source>
        <dbReference type="ARBA" id="ARBA00022630"/>
    </source>
</evidence>
<name>A0A3D8Q415_9HELO</name>
<dbReference type="AlphaFoldDB" id="A0A3D8Q415"/>
<protein>
    <recommendedName>
        <fullName evidence="6">FAD-binding domain-containing protein</fullName>
    </recommendedName>
</protein>
<organism evidence="7 8">
    <name type="scientific">Coleophoma crateriformis</name>
    <dbReference type="NCBI Taxonomy" id="565419"/>
    <lineage>
        <taxon>Eukaryota</taxon>
        <taxon>Fungi</taxon>
        <taxon>Dikarya</taxon>
        <taxon>Ascomycota</taxon>
        <taxon>Pezizomycotina</taxon>
        <taxon>Leotiomycetes</taxon>
        <taxon>Helotiales</taxon>
        <taxon>Dermateaceae</taxon>
        <taxon>Coleophoma</taxon>
    </lineage>
</organism>
<dbReference type="InterPro" id="IPR036188">
    <property type="entry name" value="FAD/NAD-bd_sf"/>
</dbReference>
<evidence type="ECO:0000259" key="6">
    <source>
        <dbReference type="Pfam" id="PF01494"/>
    </source>
</evidence>
<proteinExistence type="predicted"/>
<dbReference type="GO" id="GO:0071949">
    <property type="term" value="F:FAD binding"/>
    <property type="evidence" value="ECO:0007669"/>
    <property type="project" value="InterPro"/>
</dbReference>
<sequence>MSDASLPGHHVLIIGAGISGLLLAQGLKQAGIQFSIFETEPSATAERPREWTMAVHWSLPMLEELLPEDLRKRVLTTQPDPEHVVNMDDKTKFYHGVTGEVLTELPSHGARRMKRRALGELCSEGIDIQYGKSLSDIVYTDTGVVAQFADGTEAQGSLIVGTDGPRSKTRALLVGEAAAEISSSGKILCSATSTYSASQAEYLRQQVPSMRPALHPNGSFYVIFPQDVSDPNPETWTFQILHSSMPYDFVGDNAARMKLFKERATLVAEPWKRRATLAGDAAHPMTPQRGQGFNHAVCDVYNLVAELRKMQTEGLSLEGAVNAYTDEMVKRGGDEVEAALLNTQMVHDWDRAMQSPLFTKFWTRQN</sequence>
<comment type="caution">
    <text evidence="7">The sequence shown here is derived from an EMBL/GenBank/DDBJ whole genome shotgun (WGS) entry which is preliminary data.</text>
</comment>
<dbReference type="Gene3D" id="3.50.50.60">
    <property type="entry name" value="FAD/NAD(P)-binding domain"/>
    <property type="match status" value="1"/>
</dbReference>
<dbReference type="PANTHER" id="PTHR47178:SF2">
    <property type="entry name" value="FAD-BINDING DOMAIN-CONTAINING PROTEIN"/>
    <property type="match status" value="1"/>
</dbReference>
<dbReference type="PANTHER" id="PTHR47178">
    <property type="entry name" value="MONOOXYGENASE, FAD-BINDING"/>
    <property type="match status" value="1"/>
</dbReference>
<dbReference type="PRINTS" id="PR00420">
    <property type="entry name" value="RNGMNOXGNASE"/>
</dbReference>
<keyword evidence="5" id="KW-0503">Monooxygenase</keyword>
<reference evidence="7 8" key="1">
    <citation type="journal article" date="2018" name="IMA Fungus">
        <title>IMA Genome-F 9: Draft genome sequence of Annulohypoxylon stygium, Aspergillus mulundensis, Berkeleyomyces basicola (syn. Thielaviopsis basicola), Ceratocystis smalleyi, two Cercospora beticola strains, Coleophoma cylindrospora, Fusarium fracticaudum, Phialophora cf. hyalina, and Morchella septimelata.</title>
        <authorList>
            <person name="Wingfield B.D."/>
            <person name="Bills G.F."/>
            <person name="Dong Y."/>
            <person name="Huang W."/>
            <person name="Nel W.J."/>
            <person name="Swalarsk-Parry B.S."/>
            <person name="Vaghefi N."/>
            <person name="Wilken P.M."/>
            <person name="An Z."/>
            <person name="de Beer Z.W."/>
            <person name="De Vos L."/>
            <person name="Chen L."/>
            <person name="Duong T.A."/>
            <person name="Gao Y."/>
            <person name="Hammerbacher A."/>
            <person name="Kikkert J.R."/>
            <person name="Li Y."/>
            <person name="Li H."/>
            <person name="Li K."/>
            <person name="Li Q."/>
            <person name="Liu X."/>
            <person name="Ma X."/>
            <person name="Naidoo K."/>
            <person name="Pethybridge S.J."/>
            <person name="Sun J."/>
            <person name="Steenkamp E.T."/>
            <person name="van der Nest M.A."/>
            <person name="van Wyk S."/>
            <person name="Wingfield M.J."/>
            <person name="Xiong C."/>
            <person name="Yue Q."/>
            <person name="Zhang X."/>
        </authorList>
    </citation>
    <scope>NUCLEOTIDE SEQUENCE [LARGE SCALE GENOMIC DNA]</scope>
    <source>
        <strain evidence="7 8">BP5796</strain>
    </source>
</reference>
<dbReference type="Pfam" id="PF01494">
    <property type="entry name" value="FAD_binding_3"/>
    <property type="match status" value="1"/>
</dbReference>
<keyword evidence="3" id="KW-0274">FAD</keyword>
<accession>A0A3D8Q415</accession>
<dbReference type="OrthoDB" id="47494at2759"/>
<dbReference type="Proteomes" id="UP000256328">
    <property type="component" value="Unassembled WGS sequence"/>
</dbReference>
<evidence type="ECO:0000256" key="3">
    <source>
        <dbReference type="ARBA" id="ARBA00022827"/>
    </source>
</evidence>
<keyword evidence="2" id="KW-0285">Flavoprotein</keyword>
<evidence type="ECO:0000313" key="8">
    <source>
        <dbReference type="Proteomes" id="UP000256328"/>
    </source>
</evidence>
<dbReference type="EMBL" id="PDLN01000025">
    <property type="protein sequence ID" value="RDW56591.1"/>
    <property type="molecule type" value="Genomic_DNA"/>
</dbReference>
<dbReference type="InterPro" id="IPR002938">
    <property type="entry name" value="FAD-bd"/>
</dbReference>
<dbReference type="SUPFAM" id="SSF51905">
    <property type="entry name" value="FAD/NAD(P)-binding domain"/>
    <property type="match status" value="1"/>
</dbReference>
<keyword evidence="4" id="KW-0560">Oxidoreductase</keyword>
<evidence type="ECO:0000313" key="7">
    <source>
        <dbReference type="EMBL" id="RDW56591.1"/>
    </source>
</evidence>
<gene>
    <name evidence="7" type="ORF">BP5796_13056</name>
</gene>
<dbReference type="GO" id="GO:0004497">
    <property type="term" value="F:monooxygenase activity"/>
    <property type="evidence" value="ECO:0007669"/>
    <property type="project" value="UniProtKB-KW"/>
</dbReference>
<feature type="domain" description="FAD-binding" evidence="6">
    <location>
        <begin position="10"/>
        <end position="326"/>
    </location>
</feature>
<evidence type="ECO:0000256" key="5">
    <source>
        <dbReference type="ARBA" id="ARBA00023033"/>
    </source>
</evidence>
<evidence type="ECO:0000256" key="1">
    <source>
        <dbReference type="ARBA" id="ARBA00001974"/>
    </source>
</evidence>